<accession>A0ABU1NLM5</accession>
<dbReference type="RefSeq" id="WP_309906941.1">
    <property type="nucleotide sequence ID" value="NZ_JAVDRF010000016.1"/>
</dbReference>
<sequence>MTIPDFVLKGAFSKAGKFVGGPLGAAIGSLAATSAVLEREAFEVGEKIADGEATFRDIARLTAALEGAMLSAGLLGGALGVIAAPTGLATAAVVLAGAAAAYFKNPIASQDAIDAAIDGIARGDQPWSIGKAVAEAYGKEIDRQKKIDYQAHQSFDAARAWRQPVDPLMLDLDGDGLELKRASASILFDHNADGIRTGTGWIGSDDGILVRDLNGNGSIDSGRELFGIDTLKRDGKNALNGFDALADLDANADGQFNAADLAWSSVQVWRDLDQDGVSETGELFGLDALGISRIGVVGSATNATGGGKFIKGRA</sequence>
<dbReference type="PANTHER" id="PTHR39431:SF1">
    <property type="entry name" value="FRPA_C-RELATED PROTEIN"/>
    <property type="match status" value="1"/>
</dbReference>
<dbReference type="EMBL" id="JAVDRF010000016">
    <property type="protein sequence ID" value="MDR6539337.1"/>
    <property type="molecule type" value="Genomic_DNA"/>
</dbReference>
<gene>
    <name evidence="1" type="ORF">J2739_005133</name>
</gene>
<proteinExistence type="predicted"/>
<protein>
    <submittedName>
        <fullName evidence="1">Uncharacterized protein</fullName>
    </submittedName>
</protein>
<reference evidence="1 2" key="1">
    <citation type="submission" date="2023-07" db="EMBL/GenBank/DDBJ databases">
        <title>Sorghum-associated microbial communities from plants grown in Nebraska, USA.</title>
        <authorList>
            <person name="Schachtman D."/>
        </authorList>
    </citation>
    <scope>NUCLEOTIDE SEQUENCE [LARGE SCALE GENOMIC DNA]</scope>
    <source>
        <strain evidence="1 2">DS1781</strain>
    </source>
</reference>
<comment type="caution">
    <text evidence="1">The sequence shown here is derived from an EMBL/GenBank/DDBJ whole genome shotgun (WGS) entry which is preliminary data.</text>
</comment>
<dbReference type="PANTHER" id="PTHR39431">
    <property type="entry name" value="FRPA/C-RELATED PROTEIN"/>
    <property type="match status" value="1"/>
</dbReference>
<evidence type="ECO:0000313" key="2">
    <source>
        <dbReference type="Proteomes" id="UP001184230"/>
    </source>
</evidence>
<organism evidence="1 2">
    <name type="scientific">Variovorax soli</name>
    <dbReference type="NCBI Taxonomy" id="376815"/>
    <lineage>
        <taxon>Bacteria</taxon>
        <taxon>Pseudomonadati</taxon>
        <taxon>Pseudomonadota</taxon>
        <taxon>Betaproteobacteria</taxon>
        <taxon>Burkholderiales</taxon>
        <taxon>Comamonadaceae</taxon>
        <taxon>Variovorax</taxon>
    </lineage>
</organism>
<keyword evidence="2" id="KW-1185">Reference proteome</keyword>
<name>A0ABU1NLM5_9BURK</name>
<evidence type="ECO:0000313" key="1">
    <source>
        <dbReference type="EMBL" id="MDR6539337.1"/>
    </source>
</evidence>
<dbReference type="Proteomes" id="UP001184230">
    <property type="component" value="Unassembled WGS sequence"/>
</dbReference>